<dbReference type="Pfam" id="PF04290">
    <property type="entry name" value="DctQ"/>
    <property type="match status" value="1"/>
</dbReference>
<organism evidence="11 12">
    <name type="scientific">Salicibibacter halophilus</name>
    <dbReference type="NCBI Taxonomy" id="2502791"/>
    <lineage>
        <taxon>Bacteria</taxon>
        <taxon>Bacillati</taxon>
        <taxon>Bacillota</taxon>
        <taxon>Bacilli</taxon>
        <taxon>Bacillales</taxon>
        <taxon>Bacillaceae</taxon>
        <taxon>Salicibibacter</taxon>
    </lineage>
</organism>
<dbReference type="GO" id="GO:0005886">
    <property type="term" value="C:plasma membrane"/>
    <property type="evidence" value="ECO:0007669"/>
    <property type="project" value="UniProtKB-SubCell"/>
</dbReference>
<dbReference type="PANTHER" id="PTHR35011:SF11">
    <property type="entry name" value="TRAP TRANSPORTER SMALL PERMEASE PROTEIN"/>
    <property type="match status" value="1"/>
</dbReference>
<keyword evidence="7 9" id="KW-0472">Membrane</keyword>
<evidence type="ECO:0000259" key="10">
    <source>
        <dbReference type="Pfam" id="PF04290"/>
    </source>
</evidence>
<dbReference type="InterPro" id="IPR007387">
    <property type="entry name" value="TRAP_DctQ"/>
</dbReference>
<dbReference type="RefSeq" id="WP_142091067.1">
    <property type="nucleotide sequence ID" value="NZ_CP035485.1"/>
</dbReference>
<dbReference type="InterPro" id="IPR055348">
    <property type="entry name" value="DctQ"/>
</dbReference>
<dbReference type="Proteomes" id="UP000319756">
    <property type="component" value="Chromosome"/>
</dbReference>
<reference evidence="12" key="1">
    <citation type="submission" date="2019-01" db="EMBL/GenBank/DDBJ databases">
        <title>Genomic analysis of Salicibibacter sp. NKC3-5.</title>
        <authorList>
            <person name="Oh Y.J."/>
        </authorList>
    </citation>
    <scope>NUCLEOTIDE SEQUENCE [LARGE SCALE GENOMIC DNA]</scope>
    <source>
        <strain evidence="12">NKC3-5</strain>
    </source>
</reference>
<evidence type="ECO:0000313" key="11">
    <source>
        <dbReference type="EMBL" id="QDI92564.1"/>
    </source>
</evidence>
<keyword evidence="6 9" id="KW-1133">Transmembrane helix</keyword>
<feature type="transmembrane region" description="Helical" evidence="9">
    <location>
        <begin position="47"/>
        <end position="64"/>
    </location>
</feature>
<name>A0A514LL12_9BACI</name>
<evidence type="ECO:0000256" key="7">
    <source>
        <dbReference type="ARBA" id="ARBA00023136"/>
    </source>
</evidence>
<evidence type="ECO:0000256" key="3">
    <source>
        <dbReference type="ARBA" id="ARBA00022475"/>
    </source>
</evidence>
<accession>A0A514LL12</accession>
<feature type="transmembrane region" description="Helical" evidence="9">
    <location>
        <begin position="127"/>
        <end position="149"/>
    </location>
</feature>
<evidence type="ECO:0000256" key="5">
    <source>
        <dbReference type="ARBA" id="ARBA00022692"/>
    </source>
</evidence>
<evidence type="ECO:0000256" key="1">
    <source>
        <dbReference type="ARBA" id="ARBA00004429"/>
    </source>
</evidence>
<keyword evidence="4" id="KW-0997">Cell inner membrane</keyword>
<comment type="similarity">
    <text evidence="8">Belongs to the TRAP transporter small permease family.</text>
</comment>
<keyword evidence="3" id="KW-1003">Cell membrane</keyword>
<dbReference type="PANTHER" id="PTHR35011">
    <property type="entry name" value="2,3-DIKETO-L-GULONATE TRAP TRANSPORTER SMALL PERMEASE PROTEIN YIAM"/>
    <property type="match status" value="1"/>
</dbReference>
<evidence type="ECO:0000256" key="2">
    <source>
        <dbReference type="ARBA" id="ARBA00022448"/>
    </source>
</evidence>
<feature type="domain" description="Tripartite ATP-independent periplasmic transporters DctQ component" evidence="10">
    <location>
        <begin position="24"/>
        <end position="153"/>
    </location>
</feature>
<feature type="transmembrane region" description="Helical" evidence="9">
    <location>
        <begin position="12"/>
        <end position="32"/>
    </location>
</feature>
<keyword evidence="12" id="KW-1185">Reference proteome</keyword>
<sequence>MRKAVNILEYVQLRIAAIFFVIFIVSVALQVASRYIPGIHVVWSNQVATYSFIWMVFMGAAVMVRYREHFRLGILIENTKGIRLVIIQSLIHFIIIGFGAVMIIDGLTLTEQFWGWTITNLPQLQQGYVWVAIPVSGFTMIVYSLGNFLDDIKDYSNKGREWGK</sequence>
<comment type="subcellular location">
    <subcellularLocation>
        <location evidence="1">Cell inner membrane</location>
        <topology evidence="1">Multi-pass membrane protein</topology>
    </subcellularLocation>
</comment>
<evidence type="ECO:0000313" key="12">
    <source>
        <dbReference type="Proteomes" id="UP000319756"/>
    </source>
</evidence>
<evidence type="ECO:0000256" key="8">
    <source>
        <dbReference type="ARBA" id="ARBA00038436"/>
    </source>
</evidence>
<dbReference type="OrthoDB" id="9815614at2"/>
<dbReference type="AlphaFoldDB" id="A0A514LL12"/>
<dbReference type="EMBL" id="CP035485">
    <property type="protein sequence ID" value="QDI92564.1"/>
    <property type="molecule type" value="Genomic_DNA"/>
</dbReference>
<dbReference type="GO" id="GO:0015740">
    <property type="term" value="P:C4-dicarboxylate transport"/>
    <property type="evidence" value="ECO:0007669"/>
    <property type="project" value="TreeGrafter"/>
</dbReference>
<evidence type="ECO:0000256" key="9">
    <source>
        <dbReference type="SAM" id="Phobius"/>
    </source>
</evidence>
<proteinExistence type="inferred from homology"/>
<keyword evidence="5 9" id="KW-0812">Transmembrane</keyword>
<evidence type="ECO:0000256" key="6">
    <source>
        <dbReference type="ARBA" id="ARBA00022989"/>
    </source>
</evidence>
<dbReference type="GO" id="GO:0022857">
    <property type="term" value="F:transmembrane transporter activity"/>
    <property type="evidence" value="ECO:0007669"/>
    <property type="project" value="TreeGrafter"/>
</dbReference>
<dbReference type="KEGG" id="sale:EPH95_16395"/>
<keyword evidence="2" id="KW-0813">Transport</keyword>
<gene>
    <name evidence="11" type="ORF">EPH95_16395</name>
</gene>
<feature type="transmembrane region" description="Helical" evidence="9">
    <location>
        <begin position="84"/>
        <end position="107"/>
    </location>
</feature>
<evidence type="ECO:0000256" key="4">
    <source>
        <dbReference type="ARBA" id="ARBA00022519"/>
    </source>
</evidence>
<protein>
    <submittedName>
        <fullName evidence="11">TRAP transporter small permease</fullName>
    </submittedName>
</protein>